<dbReference type="Pfam" id="PF02601">
    <property type="entry name" value="Exonuc_VII_L"/>
    <property type="match status" value="1"/>
</dbReference>
<comment type="caution">
    <text evidence="9">The sequence shown here is derived from an EMBL/GenBank/DDBJ whole genome shotgun (WGS) entry which is preliminary data.</text>
</comment>
<evidence type="ECO:0000256" key="5">
    <source>
        <dbReference type="HAMAP-Rule" id="MF_00378"/>
    </source>
</evidence>
<proteinExistence type="inferred from homology"/>
<dbReference type="AlphaFoldDB" id="A0A7J5BUB0"/>
<keyword evidence="3 5" id="KW-0378">Hydrolase</keyword>
<comment type="function">
    <text evidence="5">Bidirectionally degrades single-stranded DNA into large acid-insoluble oligonucleotides, which are then degraded further into small acid-soluble oligonucleotides.</text>
</comment>
<dbReference type="InterPro" id="IPR025824">
    <property type="entry name" value="OB-fold_nuc-bd_dom"/>
</dbReference>
<gene>
    <name evidence="5" type="primary">xseA</name>
    <name evidence="9" type="ORF">F8O01_06450</name>
</gene>
<feature type="domain" description="Exonuclease VII large subunit C-terminal" evidence="7">
    <location>
        <begin position="131"/>
        <end position="330"/>
    </location>
</feature>
<dbReference type="NCBIfam" id="TIGR00237">
    <property type="entry name" value="xseA"/>
    <property type="match status" value="1"/>
</dbReference>
<comment type="similarity">
    <text evidence="5 6">Belongs to the XseA family.</text>
</comment>
<dbReference type="GO" id="GO:0005737">
    <property type="term" value="C:cytoplasm"/>
    <property type="evidence" value="ECO:0007669"/>
    <property type="project" value="UniProtKB-SubCell"/>
</dbReference>
<comment type="subunit">
    <text evidence="5">Heterooligomer composed of large and small subunits.</text>
</comment>
<keyword evidence="1 5" id="KW-0963">Cytoplasm</keyword>
<reference evidence="9 10" key="1">
    <citation type="submission" date="2019-09" db="EMBL/GenBank/DDBJ databases">
        <title>Phylogeny of genus Pseudoclavibacter and closely related genus.</title>
        <authorList>
            <person name="Li Y."/>
        </authorList>
    </citation>
    <scope>NUCLEOTIDE SEQUENCE [LARGE SCALE GENOMIC DNA]</scope>
    <source>
        <strain evidence="9 10">DSM 23821</strain>
    </source>
</reference>
<organism evidence="9 10">
    <name type="scientific">Pseudoclavibacter chungangensis</name>
    <dbReference type="NCBI Taxonomy" id="587635"/>
    <lineage>
        <taxon>Bacteria</taxon>
        <taxon>Bacillati</taxon>
        <taxon>Actinomycetota</taxon>
        <taxon>Actinomycetes</taxon>
        <taxon>Micrococcales</taxon>
        <taxon>Microbacteriaceae</taxon>
        <taxon>Pseudoclavibacter</taxon>
    </lineage>
</organism>
<evidence type="ECO:0000259" key="7">
    <source>
        <dbReference type="Pfam" id="PF02601"/>
    </source>
</evidence>
<evidence type="ECO:0000313" key="10">
    <source>
        <dbReference type="Proteomes" id="UP000467240"/>
    </source>
</evidence>
<dbReference type="EC" id="3.1.11.6" evidence="5"/>
<keyword evidence="4 5" id="KW-0269">Exonuclease</keyword>
<dbReference type="Pfam" id="PF13742">
    <property type="entry name" value="tRNA_anti_2"/>
    <property type="match status" value="1"/>
</dbReference>
<feature type="domain" description="OB-fold nucleic acid binding" evidence="8">
    <location>
        <begin position="19"/>
        <end position="107"/>
    </location>
</feature>
<evidence type="ECO:0000256" key="4">
    <source>
        <dbReference type="ARBA" id="ARBA00022839"/>
    </source>
</evidence>
<name>A0A7J5BUB0_9MICO</name>
<dbReference type="GO" id="GO:0003676">
    <property type="term" value="F:nucleic acid binding"/>
    <property type="evidence" value="ECO:0007669"/>
    <property type="project" value="InterPro"/>
</dbReference>
<dbReference type="HAMAP" id="MF_00378">
    <property type="entry name" value="Exonuc_7_L"/>
    <property type="match status" value="1"/>
</dbReference>
<dbReference type="InterPro" id="IPR003753">
    <property type="entry name" value="Exonuc_VII_L"/>
</dbReference>
<comment type="subcellular location">
    <subcellularLocation>
        <location evidence="5 6">Cytoplasm</location>
    </subcellularLocation>
</comment>
<evidence type="ECO:0000256" key="1">
    <source>
        <dbReference type="ARBA" id="ARBA00022490"/>
    </source>
</evidence>
<dbReference type="InterPro" id="IPR020579">
    <property type="entry name" value="Exonuc_VII_lsu_C"/>
</dbReference>
<evidence type="ECO:0000313" key="9">
    <source>
        <dbReference type="EMBL" id="KAB1657915.1"/>
    </source>
</evidence>
<dbReference type="PANTHER" id="PTHR30008">
    <property type="entry name" value="EXODEOXYRIBONUCLEASE 7 LARGE SUBUNIT"/>
    <property type="match status" value="1"/>
</dbReference>
<accession>A0A7J5BUB0</accession>
<comment type="catalytic activity">
    <reaction evidence="5 6">
        <text>Exonucleolytic cleavage in either 5'- to 3'- or 3'- to 5'-direction to yield nucleoside 5'-phosphates.</text>
        <dbReference type="EC" id="3.1.11.6"/>
    </reaction>
</comment>
<dbReference type="OrthoDB" id="9802795at2"/>
<dbReference type="CDD" id="cd04489">
    <property type="entry name" value="ExoVII_LU_OBF"/>
    <property type="match status" value="1"/>
</dbReference>
<protein>
    <recommendedName>
        <fullName evidence="5">Exodeoxyribonuclease 7 large subunit</fullName>
        <ecNumber evidence="5">3.1.11.6</ecNumber>
    </recommendedName>
    <alternativeName>
        <fullName evidence="5">Exodeoxyribonuclease VII large subunit</fullName>
        <shortName evidence="5">Exonuclease VII large subunit</shortName>
    </alternativeName>
</protein>
<dbReference type="GO" id="GO:0009318">
    <property type="term" value="C:exodeoxyribonuclease VII complex"/>
    <property type="evidence" value="ECO:0007669"/>
    <property type="project" value="UniProtKB-UniRule"/>
</dbReference>
<dbReference type="Proteomes" id="UP000467240">
    <property type="component" value="Unassembled WGS sequence"/>
</dbReference>
<evidence type="ECO:0000256" key="6">
    <source>
        <dbReference type="RuleBase" id="RU004355"/>
    </source>
</evidence>
<dbReference type="EMBL" id="WBJZ01000007">
    <property type="protein sequence ID" value="KAB1657915.1"/>
    <property type="molecule type" value="Genomic_DNA"/>
</dbReference>
<sequence length="418" mass="46685">MVSMTPPPSSAEEPWSVGTVSELLHEWISRLGAVWIEGELTGWNIRGGHAYGKLKDLEGDSTLSITAWRSVVQRLDGEFKQGDRVVAHVKPDFWKKGGTLSMQVYDLRHVGLGDLLERIERLRRELRAEGLFDADRKRRLPFLPNTIGLVTGRDSDAEKDVKRNAELRWPAVRFRTIYTSVQGERTVDEVSAALRELDADPEVDVIVVARGGGDFQHLLPFSDERLVRRVAELSTPVVSAIGHEADRPILDEVADLRASTPTDAAKRIVPDVAEELAIVQQGRSRLVQRIANLIANETRGLDQIRSRPALARPEWIVEQRGDEVMRLAARGEELVDRFVEREHEQVRSLARHLSALSPQKTLDRGYSIVERVDGPAADDDARHVVRSYADAPVDSKLRIRVSDGRIAATTTDATPLTP</sequence>
<keyword evidence="10" id="KW-1185">Reference proteome</keyword>
<evidence type="ECO:0000256" key="3">
    <source>
        <dbReference type="ARBA" id="ARBA00022801"/>
    </source>
</evidence>
<dbReference type="GO" id="GO:0006308">
    <property type="term" value="P:DNA catabolic process"/>
    <property type="evidence" value="ECO:0007669"/>
    <property type="project" value="UniProtKB-UniRule"/>
</dbReference>
<evidence type="ECO:0000259" key="8">
    <source>
        <dbReference type="Pfam" id="PF13742"/>
    </source>
</evidence>
<evidence type="ECO:0000256" key="2">
    <source>
        <dbReference type="ARBA" id="ARBA00022722"/>
    </source>
</evidence>
<dbReference type="GO" id="GO:0008855">
    <property type="term" value="F:exodeoxyribonuclease VII activity"/>
    <property type="evidence" value="ECO:0007669"/>
    <property type="project" value="UniProtKB-UniRule"/>
</dbReference>
<keyword evidence="2 5" id="KW-0540">Nuclease</keyword>
<dbReference type="PANTHER" id="PTHR30008:SF0">
    <property type="entry name" value="EXODEOXYRIBONUCLEASE 7 LARGE SUBUNIT"/>
    <property type="match status" value="1"/>
</dbReference>